<gene>
    <name evidence="2" type="ORF">SAMN05443639_103455</name>
</gene>
<feature type="chain" id="PRO_5011640600" evidence="1">
    <location>
        <begin position="22"/>
        <end position="219"/>
    </location>
</feature>
<dbReference type="RefSeq" id="WP_093518079.1">
    <property type="nucleotide sequence ID" value="NZ_FOIJ01000003.1"/>
</dbReference>
<accession>A0A1I0FKH2</accession>
<dbReference type="EMBL" id="FOIJ01000003">
    <property type="protein sequence ID" value="SET58797.1"/>
    <property type="molecule type" value="Genomic_DNA"/>
</dbReference>
<proteinExistence type="predicted"/>
<name>A0A1I0FKH2_9BACT</name>
<sequence>MHWMGKLALGAVAVLSSPAWADVRFIKEVSTTWNGCKYSLVVEQDTYVPPYPPFSSDYYASFRREADASGTCQLEPVSFRLTTSQAQPDVAIAADSAGLVIAYSNGGYSHGYGGESTQLSLLDPATLATLRSVRLSGAGLTPQCTAGGGGVAVAQQLTIHNHSTLVVQGRFGGNAIFFYQASEPRETSLCDGPARGFTKFTAVFPSFFTSQAAPAAYMY</sequence>
<evidence type="ECO:0000313" key="3">
    <source>
        <dbReference type="Proteomes" id="UP000199181"/>
    </source>
</evidence>
<organism evidence="2 3">
    <name type="scientific">Stigmatella erecta</name>
    <dbReference type="NCBI Taxonomy" id="83460"/>
    <lineage>
        <taxon>Bacteria</taxon>
        <taxon>Pseudomonadati</taxon>
        <taxon>Myxococcota</taxon>
        <taxon>Myxococcia</taxon>
        <taxon>Myxococcales</taxon>
        <taxon>Cystobacterineae</taxon>
        <taxon>Archangiaceae</taxon>
        <taxon>Stigmatella</taxon>
    </lineage>
</organism>
<keyword evidence="3" id="KW-1185">Reference proteome</keyword>
<evidence type="ECO:0000256" key="1">
    <source>
        <dbReference type="SAM" id="SignalP"/>
    </source>
</evidence>
<evidence type="ECO:0000313" key="2">
    <source>
        <dbReference type="EMBL" id="SET58797.1"/>
    </source>
</evidence>
<protein>
    <submittedName>
        <fullName evidence="2">Uncharacterized protein</fullName>
    </submittedName>
</protein>
<reference evidence="3" key="1">
    <citation type="submission" date="2016-10" db="EMBL/GenBank/DDBJ databases">
        <authorList>
            <person name="Varghese N."/>
            <person name="Submissions S."/>
        </authorList>
    </citation>
    <scope>NUCLEOTIDE SEQUENCE [LARGE SCALE GENOMIC DNA]</scope>
    <source>
        <strain evidence="3">DSM 16858</strain>
    </source>
</reference>
<dbReference type="Proteomes" id="UP000199181">
    <property type="component" value="Unassembled WGS sequence"/>
</dbReference>
<feature type="signal peptide" evidence="1">
    <location>
        <begin position="1"/>
        <end position="21"/>
    </location>
</feature>
<dbReference type="AlphaFoldDB" id="A0A1I0FKH2"/>
<keyword evidence="1" id="KW-0732">Signal</keyword>